<gene>
    <name evidence="14" type="ORF">GHT06_010078</name>
</gene>
<comment type="caution">
    <text evidence="14">The sequence shown here is derived from an EMBL/GenBank/DDBJ whole genome shotgun (WGS) entry which is preliminary data.</text>
</comment>
<dbReference type="Gene3D" id="3.90.550.50">
    <property type="match status" value="1"/>
</dbReference>
<keyword evidence="8" id="KW-0547">Nucleotide-binding</keyword>
<evidence type="ECO:0000256" key="6">
    <source>
        <dbReference type="ARBA" id="ARBA00022679"/>
    </source>
</evidence>
<evidence type="ECO:0000313" key="14">
    <source>
        <dbReference type="EMBL" id="KAI9562624.1"/>
    </source>
</evidence>
<comment type="pathway">
    <text evidence="2">Protein modification; protein glycosylation.</text>
</comment>
<dbReference type="AlphaFoldDB" id="A0AAD5KXK6"/>
<evidence type="ECO:0000259" key="13">
    <source>
        <dbReference type="Pfam" id="PF02434"/>
    </source>
</evidence>
<name>A0AAD5KXK6_9CRUS</name>
<comment type="subcellular location">
    <subcellularLocation>
        <location evidence="1">Membrane</location>
        <topology evidence="1">Single-pass type II membrane protein</topology>
    </subcellularLocation>
</comment>
<feature type="transmembrane region" description="Helical" evidence="12">
    <location>
        <begin position="9"/>
        <end position="29"/>
    </location>
</feature>
<organism evidence="14 15">
    <name type="scientific">Daphnia sinensis</name>
    <dbReference type="NCBI Taxonomy" id="1820382"/>
    <lineage>
        <taxon>Eukaryota</taxon>
        <taxon>Metazoa</taxon>
        <taxon>Ecdysozoa</taxon>
        <taxon>Arthropoda</taxon>
        <taxon>Crustacea</taxon>
        <taxon>Branchiopoda</taxon>
        <taxon>Diplostraca</taxon>
        <taxon>Cladocera</taxon>
        <taxon>Anomopoda</taxon>
        <taxon>Daphniidae</taxon>
        <taxon>Daphnia</taxon>
        <taxon>Daphnia similis group</taxon>
    </lineage>
</organism>
<evidence type="ECO:0000256" key="7">
    <source>
        <dbReference type="ARBA" id="ARBA00022692"/>
    </source>
</evidence>
<comment type="similarity">
    <text evidence="3">Belongs to the glycosyltransferase 31 family. Beta3-Gal-T subfamily.</text>
</comment>
<evidence type="ECO:0000256" key="8">
    <source>
        <dbReference type="ARBA" id="ARBA00022741"/>
    </source>
</evidence>
<evidence type="ECO:0000256" key="4">
    <source>
        <dbReference type="ARBA" id="ARBA00012557"/>
    </source>
</evidence>
<keyword evidence="6" id="KW-0808">Transferase</keyword>
<evidence type="ECO:0000256" key="2">
    <source>
        <dbReference type="ARBA" id="ARBA00004922"/>
    </source>
</evidence>
<evidence type="ECO:0000256" key="9">
    <source>
        <dbReference type="ARBA" id="ARBA00022968"/>
    </source>
</evidence>
<evidence type="ECO:0000256" key="12">
    <source>
        <dbReference type="SAM" id="Phobius"/>
    </source>
</evidence>
<dbReference type="InterPro" id="IPR003378">
    <property type="entry name" value="Fringe-like_glycosylTrfase"/>
</dbReference>
<dbReference type="Pfam" id="PF02434">
    <property type="entry name" value="Fringe"/>
    <property type="match status" value="1"/>
</dbReference>
<evidence type="ECO:0000256" key="3">
    <source>
        <dbReference type="ARBA" id="ARBA00006462"/>
    </source>
</evidence>
<keyword evidence="5" id="KW-0328">Glycosyltransferase</keyword>
<keyword evidence="9" id="KW-0735">Signal-anchor</keyword>
<keyword evidence="10 12" id="KW-1133">Transmembrane helix</keyword>
<evidence type="ECO:0000256" key="11">
    <source>
        <dbReference type="ARBA" id="ARBA00023136"/>
    </source>
</evidence>
<evidence type="ECO:0000313" key="15">
    <source>
        <dbReference type="Proteomes" id="UP000820818"/>
    </source>
</evidence>
<feature type="domain" description="Fringe-like glycosyltransferase" evidence="13">
    <location>
        <begin position="85"/>
        <end position="185"/>
    </location>
</feature>
<accession>A0AAD5KXK6</accession>
<dbReference type="Proteomes" id="UP000820818">
    <property type="component" value="Linkage Group LG2"/>
</dbReference>
<sequence length="316" mass="36464">MYLFRRPRFLLWLGLNVFFIVDILLNSSWMTKKSHQLSPVTPSSSTFTQSRLTSETGNDWNAKIRLLCWVSISSTSSTSISQAENVIRETWGKRCDELLFVYTNGVDNGTAERLSETDDAGVIRIFRRTTSEVLQYLYDHRLNDSHWFLKADENTYVVVEQLKAMLPILDTGTPFYLAANDKEHPAIIGDVYVFSREAIRRLVHHFRRPNVHQSSGDADCKGWGHIQDSGKSSVVLTTSLNRKCLDRLGIVSYNTRDERGCERFLSNRLATELASHVNSEDRCISRTALIFRGVECNQFHVYEHMLYRLKLIPKRY</sequence>
<dbReference type="EMBL" id="WJBH02000002">
    <property type="protein sequence ID" value="KAI9562624.1"/>
    <property type="molecule type" value="Genomic_DNA"/>
</dbReference>
<reference evidence="14 15" key="1">
    <citation type="submission" date="2022-05" db="EMBL/GenBank/DDBJ databases">
        <title>A multi-omics perspective on studying reproductive biology in Daphnia sinensis.</title>
        <authorList>
            <person name="Jia J."/>
        </authorList>
    </citation>
    <scope>NUCLEOTIDE SEQUENCE [LARGE SCALE GENOMIC DNA]</scope>
    <source>
        <strain evidence="14 15">WSL</strain>
    </source>
</reference>
<dbReference type="PANTHER" id="PTHR23033:SF49">
    <property type="entry name" value="PUTATIVE-RELATED"/>
    <property type="match status" value="1"/>
</dbReference>
<dbReference type="InterPro" id="IPR026050">
    <property type="entry name" value="C1GALT1/C1GALT1_chp1"/>
</dbReference>
<protein>
    <recommendedName>
        <fullName evidence="4">N-acetylgalactosaminide beta-1,3-galactosyltransferase</fullName>
        <ecNumber evidence="4">2.4.1.122</ecNumber>
    </recommendedName>
</protein>
<dbReference type="PANTHER" id="PTHR23033">
    <property type="entry name" value="BETA1,3-GALACTOSYLTRANSFERASE"/>
    <property type="match status" value="1"/>
</dbReference>
<proteinExistence type="inferred from homology"/>
<evidence type="ECO:0000256" key="5">
    <source>
        <dbReference type="ARBA" id="ARBA00022676"/>
    </source>
</evidence>
<dbReference type="EC" id="2.4.1.122" evidence="4"/>
<evidence type="ECO:0000256" key="1">
    <source>
        <dbReference type="ARBA" id="ARBA00004606"/>
    </source>
</evidence>
<dbReference type="GO" id="GO:0016020">
    <property type="term" value="C:membrane"/>
    <property type="evidence" value="ECO:0007669"/>
    <property type="project" value="UniProtKB-SubCell"/>
</dbReference>
<keyword evidence="15" id="KW-1185">Reference proteome</keyword>
<keyword evidence="11 12" id="KW-0472">Membrane</keyword>
<keyword evidence="7 12" id="KW-0812">Transmembrane</keyword>
<dbReference type="GO" id="GO:0000166">
    <property type="term" value="F:nucleotide binding"/>
    <property type="evidence" value="ECO:0007669"/>
    <property type="project" value="UniProtKB-KW"/>
</dbReference>
<dbReference type="GO" id="GO:0016263">
    <property type="term" value="F:glycoprotein-N-acetylgalactosamine 3-beta-galactosyltransferase activity"/>
    <property type="evidence" value="ECO:0007669"/>
    <property type="project" value="UniProtKB-EC"/>
</dbReference>
<evidence type="ECO:0000256" key="10">
    <source>
        <dbReference type="ARBA" id="ARBA00022989"/>
    </source>
</evidence>